<dbReference type="SUPFAM" id="SSF53850">
    <property type="entry name" value="Periplasmic binding protein-like II"/>
    <property type="match status" value="1"/>
</dbReference>
<evidence type="ECO:0000313" key="6">
    <source>
        <dbReference type="Proteomes" id="UP001156694"/>
    </source>
</evidence>
<protein>
    <submittedName>
        <fullName evidence="5">ABC transporter substrate-binding protein</fullName>
    </submittedName>
</protein>
<dbReference type="PANTHER" id="PTHR30290">
    <property type="entry name" value="PERIPLASMIC BINDING COMPONENT OF ABC TRANSPORTER"/>
    <property type="match status" value="1"/>
</dbReference>
<dbReference type="Proteomes" id="UP001156694">
    <property type="component" value="Unassembled WGS sequence"/>
</dbReference>
<dbReference type="EMBL" id="BSNN01000002">
    <property type="protein sequence ID" value="GLQ34301.1"/>
    <property type="molecule type" value="Genomic_DNA"/>
</dbReference>
<dbReference type="Gene3D" id="3.10.105.10">
    <property type="entry name" value="Dipeptide-binding Protein, Domain 3"/>
    <property type="match status" value="1"/>
</dbReference>
<evidence type="ECO:0000313" key="5">
    <source>
        <dbReference type="EMBL" id="GLQ34301.1"/>
    </source>
</evidence>
<keyword evidence="3" id="KW-0732">Signal</keyword>
<evidence type="ECO:0000256" key="2">
    <source>
        <dbReference type="ARBA" id="ARBA00005695"/>
    </source>
</evidence>
<dbReference type="InterPro" id="IPR000914">
    <property type="entry name" value="SBP_5_dom"/>
</dbReference>
<dbReference type="InterPro" id="IPR039424">
    <property type="entry name" value="SBP_5"/>
</dbReference>
<accession>A0ABQ5VSN9</accession>
<comment type="similarity">
    <text evidence="2">Belongs to the bacterial solute-binding protein 5 family.</text>
</comment>
<sequence>MYGDPALPSDFTSLPYANADAPKGGKIIFGEKGGFDSMNPYILKGKAPWGVRAHTVESLLMRSYDEPFTLYGLLAESVETGPNREWVEFTLRKEAQFSDGSPVTVEDVLWSFETLGTQGHPRYQSAWQKIKTAEKTADRSVRFTFNVVDFEAPLIMGLRPILRKADWEGRVFEDSSLDVVTGSGPYVVSGFEPNRFIEFSRNPDYWGKDLAVNAGRHNADTLRYEYFRDGNVLFEAFKAGDTSWHREGNAGKWAELYDFPAVQRGDVVKSIVPHARPSGMKGFVFNTRKDKFADWRVRDALIHAFNYEFIVRNRNSVDAPRSSSYFSNSVLGMSHDAAQGAVLELLEPYRDQLIPGAIEGYSLPVSDGSEANRKNLRVAMKQLAAAGWTIQEGVLKNEAGEVFEIEVLLKVGGTVGGIETEGVFNIYADALKRLGINTRITLVDSAAYNERRKAYDFDMIYNFWYLSLSPGNEQTLYWGANGITTPGTRNYMGMNSPAAEAMVEKMLTADSAEHSVAATKALDRILTSGRYVVPLWYSEVSRLAHKKELNFPDRLPMYGDWSGFLPDVWWLEQ</sequence>
<comment type="subcellular location">
    <subcellularLocation>
        <location evidence="1">Periplasm</location>
    </subcellularLocation>
</comment>
<dbReference type="InterPro" id="IPR030678">
    <property type="entry name" value="Peptide/Ni-bd"/>
</dbReference>
<dbReference type="Gene3D" id="3.40.190.10">
    <property type="entry name" value="Periplasmic binding protein-like II"/>
    <property type="match status" value="1"/>
</dbReference>
<name>A0ABQ5VSN9_9RHOB</name>
<dbReference type="Pfam" id="PF00496">
    <property type="entry name" value="SBP_bac_5"/>
    <property type="match status" value="1"/>
</dbReference>
<comment type="caution">
    <text evidence="5">The sequence shown here is derived from an EMBL/GenBank/DDBJ whole genome shotgun (WGS) entry which is preliminary data.</text>
</comment>
<keyword evidence="6" id="KW-1185">Reference proteome</keyword>
<evidence type="ECO:0000256" key="3">
    <source>
        <dbReference type="ARBA" id="ARBA00022729"/>
    </source>
</evidence>
<dbReference type="CDD" id="cd08497">
    <property type="entry name" value="MbnE-like"/>
    <property type="match status" value="1"/>
</dbReference>
<evidence type="ECO:0000256" key="1">
    <source>
        <dbReference type="ARBA" id="ARBA00004418"/>
    </source>
</evidence>
<gene>
    <name evidence="5" type="ORF">GCM10007939_05840</name>
</gene>
<organism evidence="5 6">
    <name type="scientific">Amylibacter marinus</name>
    <dbReference type="NCBI Taxonomy" id="1475483"/>
    <lineage>
        <taxon>Bacteria</taxon>
        <taxon>Pseudomonadati</taxon>
        <taxon>Pseudomonadota</taxon>
        <taxon>Alphaproteobacteria</taxon>
        <taxon>Rhodobacterales</taxon>
        <taxon>Paracoccaceae</taxon>
        <taxon>Amylibacter</taxon>
    </lineage>
</organism>
<feature type="domain" description="Solute-binding protein family 5" evidence="4">
    <location>
        <begin position="70"/>
        <end position="479"/>
    </location>
</feature>
<evidence type="ECO:0000259" key="4">
    <source>
        <dbReference type="Pfam" id="PF00496"/>
    </source>
</evidence>
<reference evidence="6" key="1">
    <citation type="journal article" date="2019" name="Int. J. Syst. Evol. Microbiol.">
        <title>The Global Catalogue of Microorganisms (GCM) 10K type strain sequencing project: providing services to taxonomists for standard genome sequencing and annotation.</title>
        <authorList>
            <consortium name="The Broad Institute Genomics Platform"/>
            <consortium name="The Broad Institute Genome Sequencing Center for Infectious Disease"/>
            <person name="Wu L."/>
            <person name="Ma J."/>
        </authorList>
    </citation>
    <scope>NUCLEOTIDE SEQUENCE [LARGE SCALE GENOMIC DNA]</scope>
    <source>
        <strain evidence="6">NBRC 110140</strain>
    </source>
</reference>
<dbReference type="PANTHER" id="PTHR30290:SF64">
    <property type="entry name" value="ABC TRANSPORTER PERIPLASMIC BINDING PROTEIN"/>
    <property type="match status" value="1"/>
</dbReference>
<proteinExistence type="inferred from homology"/>
<dbReference type="PIRSF" id="PIRSF002741">
    <property type="entry name" value="MppA"/>
    <property type="match status" value="1"/>
</dbReference>